<name>A0A6G1CYS7_9ORYZ</name>
<proteinExistence type="predicted"/>
<dbReference type="SUPFAM" id="SSF53474">
    <property type="entry name" value="alpha/beta-Hydrolases"/>
    <property type="match status" value="1"/>
</dbReference>
<dbReference type="AlphaFoldDB" id="A0A6G1CYS7"/>
<keyword evidence="2" id="KW-1185">Reference proteome</keyword>
<dbReference type="PANTHER" id="PTHR31479">
    <property type="entry name" value="ALPHA/BETA-HYDROLASES SUPERFAMILY PROTEIN"/>
    <property type="match status" value="1"/>
</dbReference>
<dbReference type="InterPro" id="IPR029058">
    <property type="entry name" value="AB_hydrolase_fold"/>
</dbReference>
<sequence>MASSSDVDLAADRFDISGPAHMMAENGAGSSPMVIHWGKEEHRRCVAACLVKGVTVMVMDRSRRGRTDPLAPAWWESFGFRRLDVIKDDPDEIFGAIYEYKPRDGVPRHPLAPRYVVAFRGTIRTHLGDLRQDIRIINTTFRDSKRSEIARKAVDDLLDGCITVGNDDASASCIVWLAGHSLGASQALDVGRFMMSEKRLNLPTFLFNPPQVSLAPVINLLRPTEKAKKDLYTTIHCMKAVLGLPFYFHKKRMEKLFERLSPWEPELYVHEKDPICKGYIDYFEQRQQMAMMLSCRGMLLSLIGDEKETQHLLPSARLWKKSSMAGDVDGLQQQLCDLPRDVHRLKKLVGKAHSLEQWWKSDSELSLNCTQYKYRSA</sequence>
<dbReference type="EMBL" id="SPHZ02000007">
    <property type="protein sequence ID" value="KAF0905282.1"/>
    <property type="molecule type" value="Genomic_DNA"/>
</dbReference>
<dbReference type="OrthoDB" id="581375at2759"/>
<gene>
    <name evidence="1" type="ORF">E2562_003880</name>
</gene>
<protein>
    <recommendedName>
        <fullName evidence="3">Fungal lipase-like domain-containing protein</fullName>
    </recommendedName>
</protein>
<comment type="caution">
    <text evidence="1">The sequence shown here is derived from an EMBL/GenBank/DDBJ whole genome shotgun (WGS) entry which is preliminary data.</text>
</comment>
<evidence type="ECO:0008006" key="3">
    <source>
        <dbReference type="Google" id="ProtNLM"/>
    </source>
</evidence>
<dbReference type="PANTHER" id="PTHR31479:SF25">
    <property type="entry name" value="OS07G0527900 PROTEIN"/>
    <property type="match status" value="1"/>
</dbReference>
<organism evidence="1 2">
    <name type="scientific">Oryza meyeriana var. granulata</name>
    <dbReference type="NCBI Taxonomy" id="110450"/>
    <lineage>
        <taxon>Eukaryota</taxon>
        <taxon>Viridiplantae</taxon>
        <taxon>Streptophyta</taxon>
        <taxon>Embryophyta</taxon>
        <taxon>Tracheophyta</taxon>
        <taxon>Spermatophyta</taxon>
        <taxon>Magnoliopsida</taxon>
        <taxon>Liliopsida</taxon>
        <taxon>Poales</taxon>
        <taxon>Poaceae</taxon>
        <taxon>BOP clade</taxon>
        <taxon>Oryzoideae</taxon>
        <taxon>Oryzeae</taxon>
        <taxon>Oryzinae</taxon>
        <taxon>Oryza</taxon>
        <taxon>Oryza meyeriana</taxon>
    </lineage>
</organism>
<evidence type="ECO:0000313" key="2">
    <source>
        <dbReference type="Proteomes" id="UP000479710"/>
    </source>
</evidence>
<dbReference type="Proteomes" id="UP000479710">
    <property type="component" value="Unassembled WGS sequence"/>
</dbReference>
<accession>A0A6G1CYS7</accession>
<reference evidence="1 2" key="1">
    <citation type="submission" date="2019-11" db="EMBL/GenBank/DDBJ databases">
        <title>Whole genome sequence of Oryza granulata.</title>
        <authorList>
            <person name="Li W."/>
        </authorList>
    </citation>
    <scope>NUCLEOTIDE SEQUENCE [LARGE SCALE GENOMIC DNA]</scope>
    <source>
        <strain evidence="2">cv. Menghai</strain>
        <tissue evidence="1">Leaf</tissue>
    </source>
</reference>
<evidence type="ECO:0000313" key="1">
    <source>
        <dbReference type="EMBL" id="KAF0905282.1"/>
    </source>
</evidence>